<dbReference type="SUPFAM" id="SSF56784">
    <property type="entry name" value="HAD-like"/>
    <property type="match status" value="1"/>
</dbReference>
<dbReference type="PANTHER" id="PTHR10000">
    <property type="entry name" value="PHOSPHOSERINE PHOSPHATASE"/>
    <property type="match status" value="1"/>
</dbReference>
<keyword evidence="2" id="KW-1185">Reference proteome</keyword>
<dbReference type="RefSeq" id="WP_160875976.1">
    <property type="nucleotide sequence ID" value="NZ_WUEK01000003.1"/>
</dbReference>
<dbReference type="Proteomes" id="UP000473325">
    <property type="component" value="Unassembled WGS sequence"/>
</dbReference>
<dbReference type="InterPro" id="IPR006379">
    <property type="entry name" value="HAD-SF_hydro_IIB"/>
</dbReference>
<name>A0A6L7EXY1_9ACTN</name>
<gene>
    <name evidence="1" type="ORF">GRQ65_05375</name>
</gene>
<organism evidence="1 2">
    <name type="scientific">Nocardioides flavescens</name>
    <dbReference type="NCBI Taxonomy" id="2691959"/>
    <lineage>
        <taxon>Bacteria</taxon>
        <taxon>Bacillati</taxon>
        <taxon>Actinomycetota</taxon>
        <taxon>Actinomycetes</taxon>
        <taxon>Propionibacteriales</taxon>
        <taxon>Nocardioidaceae</taxon>
        <taxon>Nocardioides</taxon>
    </lineage>
</organism>
<dbReference type="InterPro" id="IPR000150">
    <property type="entry name" value="Cof"/>
</dbReference>
<dbReference type="Gene3D" id="3.30.1240.10">
    <property type="match status" value="1"/>
</dbReference>
<dbReference type="GO" id="GO:0000287">
    <property type="term" value="F:magnesium ion binding"/>
    <property type="evidence" value="ECO:0007669"/>
    <property type="project" value="TreeGrafter"/>
</dbReference>
<evidence type="ECO:0000313" key="2">
    <source>
        <dbReference type="Proteomes" id="UP000473325"/>
    </source>
</evidence>
<sequence length="268" mass="28283">MSAPASRPRLVATDLDGTLVRSDGSVSPRTAEVLAAVEALGVPVVFVTGRPLRWTEVVFEHVGAHGLAVVANGALVWDVAADAPRLERGIDVDTLRSVAADLRAAVPGTTYAVERLDGIGLEHAFRERHPVPDGARRMSTEELLAAPVQKLLARHEELSPQDYWDAAEAAVGDRVTITWSSSTTLLEISAFGVTKATTLAVVAEGLGVAAEDVVAFGDMPNDLPMLAWAGTSYAMDNAHPSVREVADHVAPDHDQDGVASVLASIFDL</sequence>
<dbReference type="GO" id="GO:0005829">
    <property type="term" value="C:cytosol"/>
    <property type="evidence" value="ECO:0007669"/>
    <property type="project" value="TreeGrafter"/>
</dbReference>
<dbReference type="NCBIfam" id="TIGR00099">
    <property type="entry name" value="Cof-subfamily"/>
    <property type="match status" value="1"/>
</dbReference>
<dbReference type="GO" id="GO:0016791">
    <property type="term" value="F:phosphatase activity"/>
    <property type="evidence" value="ECO:0007669"/>
    <property type="project" value="UniProtKB-ARBA"/>
</dbReference>
<dbReference type="EMBL" id="WUEK01000003">
    <property type="protein sequence ID" value="MXG88979.1"/>
    <property type="molecule type" value="Genomic_DNA"/>
</dbReference>
<dbReference type="InterPro" id="IPR023214">
    <property type="entry name" value="HAD_sf"/>
</dbReference>
<dbReference type="AlphaFoldDB" id="A0A6L7EXY1"/>
<dbReference type="Gene3D" id="3.40.50.1000">
    <property type="entry name" value="HAD superfamily/HAD-like"/>
    <property type="match status" value="1"/>
</dbReference>
<protein>
    <submittedName>
        <fullName evidence="1">Cof-type HAD-IIB family hydrolase</fullName>
    </submittedName>
</protein>
<keyword evidence="1" id="KW-0378">Hydrolase</keyword>
<evidence type="ECO:0000313" key="1">
    <source>
        <dbReference type="EMBL" id="MXG88979.1"/>
    </source>
</evidence>
<proteinExistence type="predicted"/>
<dbReference type="PANTHER" id="PTHR10000:SF8">
    <property type="entry name" value="HAD SUPERFAMILY HYDROLASE-LIKE, TYPE 3"/>
    <property type="match status" value="1"/>
</dbReference>
<dbReference type="Pfam" id="PF08282">
    <property type="entry name" value="Hydrolase_3"/>
    <property type="match status" value="1"/>
</dbReference>
<dbReference type="CDD" id="cd07516">
    <property type="entry name" value="HAD_Pase"/>
    <property type="match status" value="1"/>
</dbReference>
<dbReference type="InterPro" id="IPR036412">
    <property type="entry name" value="HAD-like_sf"/>
</dbReference>
<reference evidence="1 2" key="1">
    <citation type="submission" date="2019-12" db="EMBL/GenBank/DDBJ databases">
        <authorList>
            <person name="Kun Z."/>
        </authorList>
    </citation>
    <scope>NUCLEOTIDE SEQUENCE [LARGE SCALE GENOMIC DNA]</scope>
    <source>
        <strain evidence="1 2">YIM 123512</strain>
    </source>
</reference>
<dbReference type="NCBIfam" id="TIGR01484">
    <property type="entry name" value="HAD-SF-IIB"/>
    <property type="match status" value="1"/>
</dbReference>
<comment type="caution">
    <text evidence="1">The sequence shown here is derived from an EMBL/GenBank/DDBJ whole genome shotgun (WGS) entry which is preliminary data.</text>
</comment>
<accession>A0A6L7EXY1</accession>